<proteinExistence type="predicted"/>
<keyword evidence="4" id="KW-1185">Reference proteome</keyword>
<evidence type="ECO:0000259" key="2">
    <source>
        <dbReference type="Pfam" id="PF00407"/>
    </source>
</evidence>
<organism evidence="3 4">
    <name type="scientific">Lithospermum erythrorhizon</name>
    <name type="common">Purple gromwell</name>
    <name type="synonym">Lithospermum officinale var. erythrorhizon</name>
    <dbReference type="NCBI Taxonomy" id="34254"/>
    <lineage>
        <taxon>Eukaryota</taxon>
        <taxon>Viridiplantae</taxon>
        <taxon>Streptophyta</taxon>
        <taxon>Embryophyta</taxon>
        <taxon>Tracheophyta</taxon>
        <taxon>Spermatophyta</taxon>
        <taxon>Magnoliopsida</taxon>
        <taxon>eudicotyledons</taxon>
        <taxon>Gunneridae</taxon>
        <taxon>Pentapetalae</taxon>
        <taxon>asterids</taxon>
        <taxon>lamiids</taxon>
        <taxon>Boraginales</taxon>
        <taxon>Boraginaceae</taxon>
        <taxon>Boraginoideae</taxon>
        <taxon>Lithospermeae</taxon>
        <taxon>Lithospermum</taxon>
    </lineage>
</organism>
<reference evidence="3 4" key="1">
    <citation type="submission" date="2024-01" db="EMBL/GenBank/DDBJ databases">
        <title>The complete chloroplast genome sequence of Lithospermum erythrorhizon: insights into the phylogenetic relationship among Boraginaceae species and the maternal lineages of purple gromwells.</title>
        <authorList>
            <person name="Okada T."/>
            <person name="Watanabe K."/>
        </authorList>
    </citation>
    <scope>NUCLEOTIDE SEQUENCE [LARGE SCALE GENOMIC DNA]</scope>
</reference>
<dbReference type="AlphaFoldDB" id="A0AAV3Q2Y5"/>
<feature type="transmembrane region" description="Helical" evidence="1">
    <location>
        <begin position="49"/>
        <end position="70"/>
    </location>
</feature>
<sequence>MVLTGKVTGQFQTKSDTSKFYELFKLLPDTFSTLIPSKVRSVDLLEGEFGAIGCVMLVKYIKAIVLVLFYDTND</sequence>
<comment type="caution">
    <text evidence="3">The sequence shown here is derived from an EMBL/GenBank/DDBJ whole genome shotgun (WGS) entry which is preliminary data.</text>
</comment>
<dbReference type="InterPro" id="IPR000916">
    <property type="entry name" value="Bet_v_I/MLP"/>
</dbReference>
<evidence type="ECO:0000256" key="1">
    <source>
        <dbReference type="SAM" id="Phobius"/>
    </source>
</evidence>
<feature type="domain" description="Bet v I/Major latex protein" evidence="2">
    <location>
        <begin position="4"/>
        <end position="61"/>
    </location>
</feature>
<dbReference type="Proteomes" id="UP001454036">
    <property type="component" value="Unassembled WGS sequence"/>
</dbReference>
<dbReference type="Gene3D" id="3.30.530.20">
    <property type="match status" value="1"/>
</dbReference>
<evidence type="ECO:0000313" key="3">
    <source>
        <dbReference type="EMBL" id="GAA0156597.1"/>
    </source>
</evidence>
<accession>A0AAV3Q2Y5</accession>
<gene>
    <name evidence="3" type="ORF">LIER_38302</name>
</gene>
<name>A0AAV3Q2Y5_LITER</name>
<keyword evidence="1" id="KW-0812">Transmembrane</keyword>
<dbReference type="InterPro" id="IPR023393">
    <property type="entry name" value="START-like_dom_sf"/>
</dbReference>
<dbReference type="Pfam" id="PF00407">
    <property type="entry name" value="Bet_v_1"/>
    <property type="match status" value="1"/>
</dbReference>
<keyword evidence="1" id="KW-1133">Transmembrane helix</keyword>
<dbReference type="EMBL" id="BAABME010019264">
    <property type="protein sequence ID" value="GAA0156597.1"/>
    <property type="molecule type" value="Genomic_DNA"/>
</dbReference>
<keyword evidence="1" id="KW-0472">Membrane</keyword>
<dbReference type="GO" id="GO:0006952">
    <property type="term" value="P:defense response"/>
    <property type="evidence" value="ECO:0007669"/>
    <property type="project" value="InterPro"/>
</dbReference>
<protein>
    <recommendedName>
        <fullName evidence="2">Bet v I/Major latex protein domain-containing protein</fullName>
    </recommendedName>
</protein>
<evidence type="ECO:0000313" key="4">
    <source>
        <dbReference type="Proteomes" id="UP001454036"/>
    </source>
</evidence>